<dbReference type="GO" id="GO:0043168">
    <property type="term" value="F:anion binding"/>
    <property type="evidence" value="ECO:0007669"/>
    <property type="project" value="UniProtKB-ARBA"/>
</dbReference>
<sequence>MLNIGNYNTDFGGTTMTMPLVGRSMRAAVLREYGEPLDVTEVDAPDPAADGAVIELEACGICRSDWHGWQGEWDWLGLKPPEGQILGHEPAGRVIEVGSEVENVSEGDQVTVPFNLGDGTCHQCRTGHSNTCENIVPLGLNEAAPGAFAEEMHVPVADHNAVQLPDGVSAVDMAGLGCRFMTSFHALAHQADVDAGDWVVIHGCGGVGLSAVHIADALGGNVVAVDLQSEKLDLAEDLGASETVNASEVDNVPRQVKAITDGGAAVSVDALGIATTCRNSIMSLGTRGQHVQVGLSTDDEQGSVELPTDMMVMQEIEFVGSLGMPPTRYDEIFRMVADGKLDPSAVVSETVDLDDVSAKLAAMSDFETMGIPVIDEF</sequence>
<dbReference type="Proteomes" id="UP000011669">
    <property type="component" value="Unassembled WGS sequence"/>
</dbReference>
<comment type="cofactor">
    <cofactor evidence="4">
        <name>Zn(2+)</name>
        <dbReference type="ChEBI" id="CHEBI:29105"/>
    </cofactor>
</comment>
<dbReference type="PROSITE" id="PS00059">
    <property type="entry name" value="ADH_ZINC"/>
    <property type="match status" value="1"/>
</dbReference>
<evidence type="ECO:0000256" key="2">
    <source>
        <dbReference type="ARBA" id="ARBA00022833"/>
    </source>
</evidence>
<dbReference type="Pfam" id="PF08240">
    <property type="entry name" value="ADH_N"/>
    <property type="match status" value="1"/>
</dbReference>
<dbReference type="GO" id="GO:0030554">
    <property type="term" value="F:adenyl nucleotide binding"/>
    <property type="evidence" value="ECO:0007669"/>
    <property type="project" value="UniProtKB-ARBA"/>
</dbReference>
<name>M0MS16_9EURY</name>
<dbReference type="PANTHER" id="PTHR43401">
    <property type="entry name" value="L-THREONINE 3-DEHYDROGENASE"/>
    <property type="match status" value="1"/>
</dbReference>
<evidence type="ECO:0000256" key="4">
    <source>
        <dbReference type="RuleBase" id="RU361277"/>
    </source>
</evidence>
<dbReference type="STRING" id="1227455.C449_02320"/>
<dbReference type="GO" id="GO:0008270">
    <property type="term" value="F:zinc ion binding"/>
    <property type="evidence" value="ECO:0007669"/>
    <property type="project" value="InterPro"/>
</dbReference>
<evidence type="ECO:0000256" key="3">
    <source>
        <dbReference type="ARBA" id="ARBA00023002"/>
    </source>
</evidence>
<keyword evidence="3" id="KW-0560">Oxidoreductase</keyword>
<keyword evidence="7" id="KW-1185">Reference proteome</keyword>
<dbReference type="GO" id="GO:0044281">
    <property type="term" value="P:small molecule metabolic process"/>
    <property type="evidence" value="ECO:0007669"/>
    <property type="project" value="UniProtKB-ARBA"/>
</dbReference>
<gene>
    <name evidence="6" type="ORF">C449_02320</name>
</gene>
<dbReference type="Gene3D" id="3.90.180.10">
    <property type="entry name" value="Medium-chain alcohol dehydrogenases, catalytic domain"/>
    <property type="match status" value="1"/>
</dbReference>
<dbReference type="GO" id="GO:0051262">
    <property type="term" value="P:protein tetramerization"/>
    <property type="evidence" value="ECO:0007669"/>
    <property type="project" value="UniProtKB-ARBA"/>
</dbReference>
<keyword evidence="1 4" id="KW-0479">Metal-binding</keyword>
<dbReference type="Pfam" id="PF00107">
    <property type="entry name" value="ADH_zinc_N"/>
    <property type="match status" value="1"/>
</dbReference>
<dbReference type="InterPro" id="IPR011032">
    <property type="entry name" value="GroES-like_sf"/>
</dbReference>
<dbReference type="PANTHER" id="PTHR43401:SF5">
    <property type="entry name" value="ALCOHOL DEHYDROGENASE-RELATED"/>
    <property type="match status" value="1"/>
</dbReference>
<dbReference type="InterPro" id="IPR002328">
    <property type="entry name" value="ADH_Zn_CS"/>
</dbReference>
<evidence type="ECO:0000313" key="6">
    <source>
        <dbReference type="EMBL" id="EMA47260.1"/>
    </source>
</evidence>
<dbReference type="SMART" id="SM00829">
    <property type="entry name" value="PKS_ER"/>
    <property type="match status" value="1"/>
</dbReference>
<dbReference type="EMBL" id="AOMD01000009">
    <property type="protein sequence ID" value="EMA47260.1"/>
    <property type="molecule type" value="Genomic_DNA"/>
</dbReference>
<evidence type="ECO:0000256" key="1">
    <source>
        <dbReference type="ARBA" id="ARBA00022723"/>
    </source>
</evidence>
<accession>M0MS16</accession>
<keyword evidence="2 4" id="KW-0862">Zinc</keyword>
<dbReference type="SUPFAM" id="SSF51735">
    <property type="entry name" value="NAD(P)-binding Rossmann-fold domains"/>
    <property type="match status" value="1"/>
</dbReference>
<reference evidence="6 7" key="1">
    <citation type="journal article" date="2014" name="PLoS Genet.">
        <title>Phylogenetically driven sequencing of extremely halophilic archaea reveals strategies for static and dynamic osmo-response.</title>
        <authorList>
            <person name="Becker E.A."/>
            <person name="Seitzer P.M."/>
            <person name="Tritt A."/>
            <person name="Larsen D."/>
            <person name="Krusor M."/>
            <person name="Yao A.I."/>
            <person name="Wu D."/>
            <person name="Madern D."/>
            <person name="Eisen J.A."/>
            <person name="Darling A.E."/>
            <person name="Facciotti M.T."/>
        </authorList>
    </citation>
    <scope>NUCLEOTIDE SEQUENCE [LARGE SCALE GENOMIC DNA]</scope>
    <source>
        <strain evidence="6 7">DSM 5350</strain>
    </source>
</reference>
<dbReference type="PATRIC" id="fig|1227455.4.peg.474"/>
<evidence type="ECO:0000313" key="7">
    <source>
        <dbReference type="Proteomes" id="UP000011669"/>
    </source>
</evidence>
<dbReference type="AlphaFoldDB" id="M0MS16"/>
<dbReference type="InterPro" id="IPR020843">
    <property type="entry name" value="ER"/>
</dbReference>
<dbReference type="InterPro" id="IPR013149">
    <property type="entry name" value="ADH-like_C"/>
</dbReference>
<evidence type="ECO:0000259" key="5">
    <source>
        <dbReference type="SMART" id="SM00829"/>
    </source>
</evidence>
<dbReference type="InterPro" id="IPR036291">
    <property type="entry name" value="NAD(P)-bd_dom_sf"/>
</dbReference>
<dbReference type="CDD" id="cd08260">
    <property type="entry name" value="Zn_ADH6"/>
    <property type="match status" value="1"/>
</dbReference>
<feature type="domain" description="Enoyl reductase (ER)" evidence="5">
    <location>
        <begin position="34"/>
        <end position="374"/>
    </location>
</feature>
<comment type="caution">
    <text evidence="6">The sequence shown here is derived from an EMBL/GenBank/DDBJ whole genome shotgun (WGS) entry which is preliminary data.</text>
</comment>
<organism evidence="6 7">
    <name type="scientific">Halococcus saccharolyticus DSM 5350</name>
    <dbReference type="NCBI Taxonomy" id="1227455"/>
    <lineage>
        <taxon>Archaea</taxon>
        <taxon>Methanobacteriati</taxon>
        <taxon>Methanobacteriota</taxon>
        <taxon>Stenosarchaea group</taxon>
        <taxon>Halobacteria</taxon>
        <taxon>Halobacteriales</taxon>
        <taxon>Halococcaceae</taxon>
        <taxon>Halococcus</taxon>
    </lineage>
</organism>
<dbReference type="InParanoid" id="M0MS16"/>
<protein>
    <submittedName>
        <fullName evidence="6">Alcohol dehydrogenase GroES domain protein</fullName>
    </submittedName>
</protein>
<dbReference type="InterPro" id="IPR013154">
    <property type="entry name" value="ADH-like_N"/>
</dbReference>
<comment type="similarity">
    <text evidence="4">Belongs to the zinc-containing alcohol dehydrogenase family.</text>
</comment>
<proteinExistence type="inferred from homology"/>
<dbReference type="GO" id="GO:0016616">
    <property type="term" value="F:oxidoreductase activity, acting on the CH-OH group of donors, NAD or NADP as acceptor"/>
    <property type="evidence" value="ECO:0007669"/>
    <property type="project" value="UniProtKB-ARBA"/>
</dbReference>
<dbReference type="InterPro" id="IPR050129">
    <property type="entry name" value="Zn_alcohol_dh"/>
</dbReference>
<dbReference type="SUPFAM" id="SSF50129">
    <property type="entry name" value="GroES-like"/>
    <property type="match status" value="1"/>
</dbReference>